<accession>A0ABV8IR89</accession>
<reference evidence="2" key="1">
    <citation type="journal article" date="2019" name="Int. J. Syst. Evol. Microbiol.">
        <title>The Global Catalogue of Microorganisms (GCM) 10K type strain sequencing project: providing services to taxonomists for standard genome sequencing and annotation.</title>
        <authorList>
            <consortium name="The Broad Institute Genomics Platform"/>
            <consortium name="The Broad Institute Genome Sequencing Center for Infectious Disease"/>
            <person name="Wu L."/>
            <person name="Ma J."/>
        </authorList>
    </citation>
    <scope>NUCLEOTIDE SEQUENCE [LARGE SCALE GENOMIC DNA]</scope>
    <source>
        <strain evidence="2">TBRC 5832</strain>
    </source>
</reference>
<proteinExistence type="predicted"/>
<dbReference type="Pfam" id="PF07505">
    <property type="entry name" value="DUF5131"/>
    <property type="match status" value="1"/>
</dbReference>
<evidence type="ECO:0000313" key="2">
    <source>
        <dbReference type="Proteomes" id="UP001595867"/>
    </source>
</evidence>
<name>A0ABV8IR89_9ACTN</name>
<gene>
    <name evidence="1" type="ORF">ACFO0C_17585</name>
</gene>
<organism evidence="1 2">
    <name type="scientific">Actinoplanes subglobosus</name>
    <dbReference type="NCBI Taxonomy" id="1547892"/>
    <lineage>
        <taxon>Bacteria</taxon>
        <taxon>Bacillati</taxon>
        <taxon>Actinomycetota</taxon>
        <taxon>Actinomycetes</taxon>
        <taxon>Micromonosporales</taxon>
        <taxon>Micromonosporaceae</taxon>
        <taxon>Actinoplanes</taxon>
    </lineage>
</organism>
<dbReference type="RefSeq" id="WP_378067726.1">
    <property type="nucleotide sequence ID" value="NZ_JBHSBL010000016.1"/>
</dbReference>
<comment type="caution">
    <text evidence="1">The sequence shown here is derived from an EMBL/GenBank/DDBJ whole genome shotgun (WGS) entry which is preliminary data.</text>
</comment>
<keyword evidence="2" id="KW-1185">Reference proteome</keyword>
<protein>
    <submittedName>
        <fullName evidence="1">Phage Gp37/Gp68 family protein</fullName>
    </submittedName>
</protein>
<dbReference type="InterPro" id="IPR011101">
    <property type="entry name" value="DUF5131"/>
</dbReference>
<dbReference type="Proteomes" id="UP001595867">
    <property type="component" value="Unassembled WGS sequence"/>
</dbReference>
<sequence>MAEMTGIEWATSTFNPWWGCTRVSRACNGCYAETMAARFGVGWGRTADRRFFGDHHWNEPLTWNRKAAATGQQWRVFCASMADVFEDRDDLAAPRARLWELIAATPALTWMLLTKRPENVAAMTPWPAQEWPAHVWLGVTAEDQKAAAQRIPLLLGTGARTRFLSCEPLSGPLDLSAYLSGPPAAVCTLTRGRGGLADGDLQAVAAFGQYLRRAKGGPGIDWIITGGESGPRAVPSHPDWFRGLRDLALNSGVAFFFKQWGEYLAVLADDDLVAAGRPARRLDERWTAVRVGKKAAGAMLDGLAWQQIPTNLTQPDGRA</sequence>
<evidence type="ECO:0000313" key="1">
    <source>
        <dbReference type="EMBL" id="MFC4066753.1"/>
    </source>
</evidence>
<dbReference type="EMBL" id="JBHSBL010000016">
    <property type="protein sequence ID" value="MFC4066753.1"/>
    <property type="molecule type" value="Genomic_DNA"/>
</dbReference>